<evidence type="ECO:0000313" key="3">
    <source>
        <dbReference type="Proteomes" id="UP000784294"/>
    </source>
</evidence>
<feature type="compositionally biased region" description="Polar residues" evidence="1">
    <location>
        <begin position="200"/>
        <end position="219"/>
    </location>
</feature>
<accession>A0A3S5C3H6</accession>
<organism evidence="2 3">
    <name type="scientific">Protopolystoma xenopodis</name>
    <dbReference type="NCBI Taxonomy" id="117903"/>
    <lineage>
        <taxon>Eukaryota</taxon>
        <taxon>Metazoa</taxon>
        <taxon>Spiralia</taxon>
        <taxon>Lophotrochozoa</taxon>
        <taxon>Platyhelminthes</taxon>
        <taxon>Monogenea</taxon>
        <taxon>Polyopisthocotylea</taxon>
        <taxon>Polystomatidea</taxon>
        <taxon>Polystomatidae</taxon>
        <taxon>Protopolystoma</taxon>
    </lineage>
</organism>
<gene>
    <name evidence="2" type="ORF">PXEA_LOCUS26267</name>
</gene>
<protein>
    <submittedName>
        <fullName evidence="2">Uncharacterized protein</fullName>
    </submittedName>
</protein>
<name>A0A3S5C3H6_9PLAT</name>
<dbReference type="EMBL" id="CAAALY010244716">
    <property type="protein sequence ID" value="VEL32827.1"/>
    <property type="molecule type" value="Genomic_DNA"/>
</dbReference>
<evidence type="ECO:0000313" key="2">
    <source>
        <dbReference type="EMBL" id="VEL32827.1"/>
    </source>
</evidence>
<keyword evidence="3" id="KW-1185">Reference proteome</keyword>
<sequence length="369" mass="39915">MTRNSHSDAISLAFQPFFHSPLSQTVDNFTDSPSAFTASQLASPPACPRRTSKPGCTVCRGDACNPLPDLPAASAGLQTAEQNEPFSDNLRVVKPCCPPSDSKCPSGLVPAFILCANSACSCHKAVPTAHTFEEEPLNLCLRDAYLVAAWQLLDNWMYQSSEATSPFQSQPCQLDAREQNRGKSGSSTEANDIGSASEAAWSSSTPSFVMPSFGQSSRPSEIPWSDGDAGIQSRRTAKRESVAEVGQQRAGTSEGDNFSVEKKPKAVENMSKAVQSVGSPLAKQIDWFSWQTATTAKNHRESGLSFTSLQQFRGLADKQEAHSGRLTDEKQLLANAFQGFLLKPQTQRDIIHFGASQQLINGPFSMIYL</sequence>
<proteinExistence type="predicted"/>
<comment type="caution">
    <text evidence="2">The sequence shown here is derived from an EMBL/GenBank/DDBJ whole genome shotgun (WGS) entry which is preliminary data.</text>
</comment>
<dbReference type="Proteomes" id="UP000784294">
    <property type="component" value="Unassembled WGS sequence"/>
</dbReference>
<dbReference type="AlphaFoldDB" id="A0A3S5C3H6"/>
<feature type="region of interest" description="Disordered" evidence="1">
    <location>
        <begin position="166"/>
        <end position="258"/>
    </location>
</feature>
<evidence type="ECO:0000256" key="1">
    <source>
        <dbReference type="SAM" id="MobiDB-lite"/>
    </source>
</evidence>
<reference evidence="2" key="1">
    <citation type="submission" date="2018-11" db="EMBL/GenBank/DDBJ databases">
        <authorList>
            <consortium name="Pathogen Informatics"/>
        </authorList>
    </citation>
    <scope>NUCLEOTIDE SEQUENCE</scope>
</reference>